<dbReference type="SUPFAM" id="SSF49464">
    <property type="entry name" value="Carboxypeptidase regulatory domain-like"/>
    <property type="match status" value="1"/>
</dbReference>
<dbReference type="Gene3D" id="2.60.40.1120">
    <property type="entry name" value="Carboxypeptidase-like, regulatory domain"/>
    <property type="match status" value="1"/>
</dbReference>
<organism evidence="2 3">
    <name type="scientific">Mucilaginibacter xinganensis</name>
    <dbReference type="NCBI Taxonomy" id="1234841"/>
    <lineage>
        <taxon>Bacteria</taxon>
        <taxon>Pseudomonadati</taxon>
        <taxon>Bacteroidota</taxon>
        <taxon>Sphingobacteriia</taxon>
        <taxon>Sphingobacteriales</taxon>
        <taxon>Sphingobacteriaceae</taxon>
        <taxon>Mucilaginibacter</taxon>
    </lineage>
</organism>
<dbReference type="EMBL" id="CP022743">
    <property type="protein sequence ID" value="ASU36483.1"/>
    <property type="molecule type" value="Genomic_DNA"/>
</dbReference>
<dbReference type="AlphaFoldDB" id="A0A223P2Y5"/>
<gene>
    <name evidence="2" type="ORF">MuYL_4600</name>
</gene>
<reference evidence="2 3" key="1">
    <citation type="submission" date="2017-08" db="EMBL/GenBank/DDBJ databases">
        <title>Complete genome sequence of Mucilaginibacter sp. strain BJC16-A31.</title>
        <authorList>
            <consortium name="Henan University of Science and Technology"/>
            <person name="You X."/>
        </authorList>
    </citation>
    <scope>NUCLEOTIDE SEQUENCE [LARGE SCALE GENOMIC DNA]</scope>
    <source>
        <strain evidence="2 3">BJC16-A31</strain>
    </source>
</reference>
<accession>A0A223P2Y5</accession>
<dbReference type="Pfam" id="PF13715">
    <property type="entry name" value="CarbopepD_reg_2"/>
    <property type="match status" value="1"/>
</dbReference>
<sequence length="438" mass="46957">MSKKETDILLIRKYLNGELDARAMHQLEKRAQDDPFLMDAMEGYENAGANQQAQLNELTTMLQQRVTQKEKRIIPYRWLAIAASVLIAITIGLFWLQNDGEKKRQTSANIVEPVKKDAVNPVATDTIVNNNLAANRAIPLVTPSQKKLRKPGPAKVIVADKSAADNVIASVAPDVAADTASDEPTPLNEMVVMDYSSQKKKAATQSAAVVDKSKLKPVAAAREQALPSAVAGVSKTPAGSPLSAPSNNPIILQGRIIDKTDGMALPGVSVRIPGTSFGAVTDNNGKFSIPVDSGKSNNIVIAYIGYNTVKINTRHSDSLKTIALQPQGNSLSEVVVTGYGARKNIEESIVSAHPREGWHSFKKYLNGNAASPDSKTGTVKLSFMVDRNGSISDVVVIKGLSTATNKKAIDLINNGPEWVGNTSGQTEQVTVRIKFAVK</sequence>
<dbReference type="Gene3D" id="3.30.1150.10">
    <property type="match status" value="1"/>
</dbReference>
<dbReference type="KEGG" id="muc:MuYL_4600"/>
<keyword evidence="1" id="KW-1133">Transmembrane helix</keyword>
<dbReference type="Proteomes" id="UP000215002">
    <property type="component" value="Chromosome"/>
</dbReference>
<keyword evidence="1" id="KW-0812">Transmembrane</keyword>
<evidence type="ECO:0000313" key="2">
    <source>
        <dbReference type="EMBL" id="ASU36483.1"/>
    </source>
</evidence>
<keyword evidence="1" id="KW-0472">Membrane</keyword>
<protein>
    <submittedName>
        <fullName evidence="2">Uncharacterized protein</fullName>
    </submittedName>
</protein>
<dbReference type="OrthoDB" id="1112758at2"/>
<evidence type="ECO:0000256" key="1">
    <source>
        <dbReference type="SAM" id="Phobius"/>
    </source>
</evidence>
<evidence type="ECO:0000313" key="3">
    <source>
        <dbReference type="Proteomes" id="UP000215002"/>
    </source>
</evidence>
<name>A0A223P2Y5_9SPHI</name>
<keyword evidence="3" id="KW-1185">Reference proteome</keyword>
<dbReference type="RefSeq" id="WP_094572496.1">
    <property type="nucleotide sequence ID" value="NZ_CP022743.1"/>
</dbReference>
<proteinExistence type="predicted"/>
<dbReference type="InterPro" id="IPR008969">
    <property type="entry name" value="CarboxyPept-like_regulatory"/>
</dbReference>
<feature type="transmembrane region" description="Helical" evidence="1">
    <location>
        <begin position="78"/>
        <end position="96"/>
    </location>
</feature>